<dbReference type="PANTHER" id="PTHR15020">
    <property type="entry name" value="FLAVIN REDUCTASE-RELATED"/>
    <property type="match status" value="1"/>
</dbReference>
<dbReference type="PANTHER" id="PTHR15020:SF50">
    <property type="entry name" value="UPF0659 PROTEIN YMR090W"/>
    <property type="match status" value="1"/>
</dbReference>
<proteinExistence type="predicted"/>
<evidence type="ECO:0000313" key="3">
    <source>
        <dbReference type="EMBL" id="CAK9075447.1"/>
    </source>
</evidence>
<comment type="caution">
    <text evidence="3">The sequence shown here is derived from an EMBL/GenBank/DDBJ whole genome shotgun (WGS) entry which is preliminary data.</text>
</comment>
<keyword evidence="4" id="KW-1185">Reference proteome</keyword>
<feature type="domain" description="NAD(P)-binding" evidence="2">
    <location>
        <begin position="7"/>
        <end position="194"/>
    </location>
</feature>
<dbReference type="InterPro" id="IPR036291">
    <property type="entry name" value="NAD(P)-bd_dom_sf"/>
</dbReference>
<gene>
    <name evidence="3" type="ORF">CCMP2556_LOCUS37143</name>
</gene>
<evidence type="ECO:0000259" key="2">
    <source>
        <dbReference type="Pfam" id="PF13460"/>
    </source>
</evidence>
<dbReference type="SUPFAM" id="SSF51735">
    <property type="entry name" value="NAD(P)-binding Rossmann-fold domains"/>
    <property type="match status" value="1"/>
</dbReference>
<evidence type="ECO:0000256" key="1">
    <source>
        <dbReference type="SAM" id="MobiDB-lite"/>
    </source>
</evidence>
<dbReference type="Pfam" id="PF13460">
    <property type="entry name" value="NAD_binding_10"/>
    <property type="match status" value="1"/>
</dbReference>
<organism evidence="3 4">
    <name type="scientific">Durusdinium trenchii</name>
    <dbReference type="NCBI Taxonomy" id="1381693"/>
    <lineage>
        <taxon>Eukaryota</taxon>
        <taxon>Sar</taxon>
        <taxon>Alveolata</taxon>
        <taxon>Dinophyceae</taxon>
        <taxon>Suessiales</taxon>
        <taxon>Symbiodiniaceae</taxon>
        <taxon>Durusdinium</taxon>
    </lineage>
</organism>
<evidence type="ECO:0000313" key="4">
    <source>
        <dbReference type="Proteomes" id="UP001642484"/>
    </source>
</evidence>
<accession>A0ABP0PHD8</accession>
<sequence length="774" mass="88001">MRVSLFGATGSTGVELLRRLTATATVRCLVRSPEKLPEDLRQHPAVELIAGSSTDAAAVQEACADAEAVIVSLGGPPRGPGVDVCSTSQRLINEALNSSDGRAARVVCISSIGVGDHYQHCSLFAKFFASWIIPEALADKHLQEEMVRSLKNWVVVRPGGLLDSPGLRAWHAAEDACGFYPTIPRADVAAFVVQECLPPEERWLRRNVALVSRKPQGTQKHHSGSSIELKDGQSITEPISSWSHLISKRRRSRLHGRCFREEEIVPRACRRTLERWKLAAIGQVHGRLVGSARKGRIFHAWRQGVRRSCSIRLMARQCGLRQCGIVLAAWSRAAAYCSKCRRILSLQRCQLMVKTCGKALAAWRLRSSALQALRRAAARRNHAQEEGALGAWRQLCSERLWRRTRLEMRAEHATMYRTFCDWAWQVAAELSLRLRLADRTRRCQLRSLMEWKGQMVLLQSRRLQAAEAIMSRNAEKKRLAWQYWKRLQFERRHVRRRRSDEWPRLLRWSFRSWHHGLLVSTFLLRRDELSSAGRCRLRRAWTAWTSCRYQVVHRTQSAEKHLCEDAFDAWRFGASPEMCEASMDLLEISASTEEVSKDTQAPDDVNRTLSDFSGLSLGASPIAIFDSPEITKTDAEISLQAHKLKELRKVVKTFEEVSFSKRPEGLGHRLQSPSAFPSSSQHETPQISTAFMPPKEGLNDAGSLDLNDTGAMLQASASEVFYAWLGACLQRRHRTLAVEEALSVKRTLRHLRSWQQLRQVFMDHRRCNRSWIFC</sequence>
<reference evidence="3 4" key="1">
    <citation type="submission" date="2024-02" db="EMBL/GenBank/DDBJ databases">
        <authorList>
            <person name="Chen Y."/>
            <person name="Shah S."/>
            <person name="Dougan E. K."/>
            <person name="Thang M."/>
            <person name="Chan C."/>
        </authorList>
    </citation>
    <scope>NUCLEOTIDE SEQUENCE [LARGE SCALE GENOMIC DNA]</scope>
</reference>
<dbReference type="Gene3D" id="3.40.50.720">
    <property type="entry name" value="NAD(P)-binding Rossmann-like Domain"/>
    <property type="match status" value="1"/>
</dbReference>
<feature type="compositionally biased region" description="Polar residues" evidence="1">
    <location>
        <begin position="671"/>
        <end position="685"/>
    </location>
</feature>
<dbReference type="EMBL" id="CAXAMN010023139">
    <property type="protein sequence ID" value="CAK9075447.1"/>
    <property type="molecule type" value="Genomic_DNA"/>
</dbReference>
<feature type="region of interest" description="Disordered" evidence="1">
    <location>
        <begin position="664"/>
        <end position="685"/>
    </location>
</feature>
<dbReference type="InterPro" id="IPR016040">
    <property type="entry name" value="NAD(P)-bd_dom"/>
</dbReference>
<dbReference type="Proteomes" id="UP001642484">
    <property type="component" value="Unassembled WGS sequence"/>
</dbReference>
<protein>
    <recommendedName>
        <fullName evidence="2">NAD(P)-binding domain-containing protein</fullName>
    </recommendedName>
</protein>
<name>A0ABP0PHD8_9DINO</name>